<feature type="transmembrane region" description="Helical" evidence="2">
    <location>
        <begin position="467"/>
        <end position="490"/>
    </location>
</feature>
<dbReference type="SUPFAM" id="SSF82866">
    <property type="entry name" value="Multidrug efflux transporter AcrB transmembrane domain"/>
    <property type="match status" value="2"/>
</dbReference>
<feature type="transmembrane region" description="Helical" evidence="2">
    <location>
        <begin position="967"/>
        <end position="989"/>
    </location>
</feature>
<feature type="transmembrane region" description="Helical" evidence="2">
    <location>
        <begin position="864"/>
        <end position="884"/>
    </location>
</feature>
<protein>
    <recommendedName>
        <fullName evidence="5">Hydrophobe/amphiphile efflux-1 (HAE1) family RND transporter</fullName>
    </recommendedName>
</protein>
<evidence type="ECO:0000313" key="3">
    <source>
        <dbReference type="EMBL" id="EJZ66220.1"/>
    </source>
</evidence>
<dbReference type="PANTHER" id="PTHR32063:SF18">
    <property type="entry name" value="CATION EFFLUX SYSTEM PROTEIN"/>
    <property type="match status" value="1"/>
</dbReference>
<keyword evidence="2" id="KW-0472">Membrane</keyword>
<evidence type="ECO:0000256" key="1">
    <source>
        <dbReference type="SAM" id="Coils"/>
    </source>
</evidence>
<reference evidence="3 4" key="1">
    <citation type="submission" date="2012-08" db="EMBL/GenBank/DDBJ databases">
        <title>The Genome Sequence of Barnesiella intestinihominis YIT 11860.</title>
        <authorList>
            <consortium name="The Broad Institute Genome Sequencing Platform"/>
            <person name="Earl A."/>
            <person name="Ward D."/>
            <person name="Feldgarden M."/>
            <person name="Gevers D."/>
            <person name="Morotomi M."/>
            <person name="Walker B."/>
            <person name="Young S.K."/>
            <person name="Zeng Q."/>
            <person name="Gargeya S."/>
            <person name="Fitzgerald M."/>
            <person name="Haas B."/>
            <person name="Abouelleil A."/>
            <person name="Alvarado L."/>
            <person name="Arachchi H.M."/>
            <person name="Berlin A.M."/>
            <person name="Chapman S.B."/>
            <person name="Goldberg J."/>
            <person name="Griggs A."/>
            <person name="Gujja S."/>
            <person name="Hansen M."/>
            <person name="Howarth C."/>
            <person name="Imamovic A."/>
            <person name="Larimer J."/>
            <person name="McCowen C."/>
            <person name="Montmayeur A."/>
            <person name="Murphy C."/>
            <person name="Neiman D."/>
            <person name="Pearson M."/>
            <person name="Priest M."/>
            <person name="Roberts A."/>
            <person name="Saif S."/>
            <person name="Shea T."/>
            <person name="Sisk P."/>
            <person name="Sykes S."/>
            <person name="Wortman J."/>
            <person name="Nusbaum C."/>
            <person name="Birren B."/>
        </authorList>
    </citation>
    <scope>NUCLEOTIDE SEQUENCE [LARGE SCALE GENOMIC DNA]</scope>
    <source>
        <strain evidence="3 4">YIT 11860</strain>
    </source>
</reference>
<feature type="transmembrane region" description="Helical" evidence="2">
    <location>
        <begin position="995"/>
        <end position="1019"/>
    </location>
</feature>
<keyword evidence="2" id="KW-1133">Transmembrane helix</keyword>
<comment type="caution">
    <text evidence="3">The sequence shown here is derived from an EMBL/GenBank/DDBJ whole genome shotgun (WGS) entry which is preliminary data.</text>
</comment>
<dbReference type="InterPro" id="IPR027463">
    <property type="entry name" value="AcrB_DN_DC_subdom"/>
</dbReference>
<name>K0XQT3_9BACT</name>
<dbReference type="Gene3D" id="3.30.2090.10">
    <property type="entry name" value="Multidrug efflux transporter AcrB TolC docking domain, DN and DC subdomains"/>
    <property type="match status" value="2"/>
</dbReference>
<dbReference type="PANTHER" id="PTHR32063">
    <property type="match status" value="1"/>
</dbReference>
<dbReference type="PRINTS" id="PR00702">
    <property type="entry name" value="ACRIFLAVINRP"/>
</dbReference>
<keyword evidence="1" id="KW-0175">Coiled coil</keyword>
<dbReference type="Gene3D" id="3.30.70.1440">
    <property type="entry name" value="Multidrug efflux transporter AcrB pore domain"/>
    <property type="match status" value="1"/>
</dbReference>
<dbReference type="EMBL" id="ADLE01000001">
    <property type="protein sequence ID" value="EJZ66220.1"/>
    <property type="molecule type" value="Genomic_DNA"/>
</dbReference>
<dbReference type="AlphaFoldDB" id="K0XQT3"/>
<evidence type="ECO:0000256" key="2">
    <source>
        <dbReference type="SAM" id="Phobius"/>
    </source>
</evidence>
<dbReference type="GO" id="GO:0042910">
    <property type="term" value="F:xenobiotic transmembrane transporter activity"/>
    <property type="evidence" value="ECO:0007669"/>
    <property type="project" value="TreeGrafter"/>
</dbReference>
<dbReference type="Pfam" id="PF00873">
    <property type="entry name" value="ACR_tran"/>
    <property type="match status" value="1"/>
</dbReference>
<dbReference type="STRING" id="742726.HMPREF9448_00397"/>
<dbReference type="eggNOG" id="COG0841">
    <property type="taxonomic scope" value="Bacteria"/>
</dbReference>
<feature type="transmembrane region" description="Helical" evidence="2">
    <location>
        <begin position="339"/>
        <end position="358"/>
    </location>
</feature>
<feature type="transmembrane region" description="Helical" evidence="2">
    <location>
        <begin position="365"/>
        <end position="385"/>
    </location>
</feature>
<evidence type="ECO:0000313" key="4">
    <source>
        <dbReference type="Proteomes" id="UP000006044"/>
    </source>
</evidence>
<dbReference type="PATRIC" id="fig|742726.3.peg.409"/>
<keyword evidence="4" id="KW-1185">Reference proteome</keyword>
<dbReference type="Gene3D" id="3.30.70.1320">
    <property type="entry name" value="Multidrug efflux transporter AcrB pore domain like"/>
    <property type="match status" value="1"/>
</dbReference>
<dbReference type="OrthoDB" id="9798415at2"/>
<dbReference type="SUPFAM" id="SSF82693">
    <property type="entry name" value="Multidrug efflux transporter AcrB pore domain, PN1, PN2, PC1 and PC2 subdomains"/>
    <property type="match status" value="2"/>
</dbReference>
<proteinExistence type="predicted"/>
<feature type="transmembrane region" description="Helical" evidence="2">
    <location>
        <begin position="891"/>
        <end position="911"/>
    </location>
</feature>
<feature type="transmembrane region" description="Helical" evidence="2">
    <location>
        <begin position="533"/>
        <end position="553"/>
    </location>
</feature>
<sequence>MKTKGGIIETAMKYRQIVILIVSLMFFLGIYALIKMPKQEFPVFTVRQGVVIAVYPGATSDEVEEQVTKPLEDFIFEFKEVKKSKTHSLSRDGMAIVFVELNDDITDKDEFWAKFKHRAAVFKSELPTGVLALVTNDDFGDTSAMLITIESKDKTYRELENYLDELKDRLRNIDAVSNLRTFGVQKEQISVYLDPAKLARYAIGNTTLATKLLAQGFTTMSGAVDNSKFVAPIHISEAYDCVNDVADQIIFSDPQGHAIRLKDVARVVREYSEPDSYITNNGTKCLVLSMEMREGNNIVQMGEDVNKVLEEYEKELPDDVSIFRITDQSQVVGDSVTTFLRELLIAIIAVIIVVMLLMPLRVASVAASTIPITIFLSLLVFYACGLELNTVTLAALIATLGMIVDNSIVIIDCYMEKLDSGIDRWTAAIESAKEFFKSILSATLAISITFFPFLITSQGMINDFLQSFPWAITIILFLSLLVAVLLVPYMQYHFIHTGFRKQPKEEKKQRCSFLTILQSSYDKLIVKCFAHPIRTMGVGLLSIVAGVVIFLSLPMKLMPFAERNQFAVEIYMPFGTALEQTAAVADSLESILRQDNRVVSVASFKGDGSPRFHTSYAPQMPGSNYAQFIVNTIGNKATEEMIAEYKDKYLNYFPNVRVRFKQLEYSEAAYPIEMRVKGNNRDSLRLAADKVKSVMSEFDGLSLVHDNWEGQLPGVSLRLKDDEMSRLGINKALLSTGLSMHLGNGLPVTTVWDGDYPIDVVLKDGGNIEPSYEDVGNQYVSAWGGTVSVPVRQIADIEPDWHDAQIAHRNGIPSISIQSDVKEGFNAAALTKEIVKAIEKIDLPDGVDFEVGGSEEADNEMLDMILSGLFISIVVIFFILLFHFRRINMALLVLGSISLCLLGAALGIWVMGLDVSVTAVLGIVSLMGILVRNGIIMLDYADELREKEGLTVREAALHSAKRRMRPIFLTSAAASMGVIPMILGGSPLWSPMGSVVFFGTIVSMVLTVTILPVAYWLIFSRADRKSINH</sequence>
<gene>
    <name evidence="3" type="ORF">HMPREF9448_00397</name>
</gene>
<dbReference type="Gene3D" id="3.30.70.1430">
    <property type="entry name" value="Multidrug efflux transporter AcrB pore domain"/>
    <property type="match status" value="2"/>
</dbReference>
<keyword evidence="2" id="KW-0812">Transmembrane</keyword>
<dbReference type="SUPFAM" id="SSF82714">
    <property type="entry name" value="Multidrug efflux transporter AcrB TolC docking domain, DN and DC subdomains"/>
    <property type="match status" value="1"/>
</dbReference>
<dbReference type="InterPro" id="IPR001036">
    <property type="entry name" value="Acrflvin-R"/>
</dbReference>
<evidence type="ECO:0008006" key="5">
    <source>
        <dbReference type="Google" id="ProtNLM"/>
    </source>
</evidence>
<organism evidence="3 4">
    <name type="scientific">Barnesiella intestinihominis YIT 11860</name>
    <dbReference type="NCBI Taxonomy" id="742726"/>
    <lineage>
        <taxon>Bacteria</taxon>
        <taxon>Pseudomonadati</taxon>
        <taxon>Bacteroidota</taxon>
        <taxon>Bacteroidia</taxon>
        <taxon>Bacteroidales</taxon>
        <taxon>Barnesiellaceae</taxon>
        <taxon>Barnesiella</taxon>
    </lineage>
</organism>
<dbReference type="HOGENOM" id="CLU_002755_1_2_10"/>
<feature type="transmembrane region" description="Helical" evidence="2">
    <location>
        <begin position="391"/>
        <end position="414"/>
    </location>
</feature>
<accession>K0XQT3</accession>
<feature type="coiled-coil region" evidence="1">
    <location>
        <begin position="149"/>
        <end position="176"/>
    </location>
</feature>
<dbReference type="GeneID" id="77847748"/>
<feature type="transmembrane region" description="Helical" evidence="2">
    <location>
        <begin position="435"/>
        <end position="455"/>
    </location>
</feature>
<dbReference type="GO" id="GO:0005886">
    <property type="term" value="C:plasma membrane"/>
    <property type="evidence" value="ECO:0007669"/>
    <property type="project" value="TreeGrafter"/>
</dbReference>
<dbReference type="Proteomes" id="UP000006044">
    <property type="component" value="Unassembled WGS sequence"/>
</dbReference>
<dbReference type="Gene3D" id="1.20.1640.10">
    <property type="entry name" value="Multidrug efflux transporter AcrB transmembrane domain"/>
    <property type="match status" value="2"/>
</dbReference>
<dbReference type="RefSeq" id="WP_008860894.1">
    <property type="nucleotide sequence ID" value="NZ_JH815203.1"/>
</dbReference>
<feature type="transmembrane region" description="Helical" evidence="2">
    <location>
        <begin position="12"/>
        <end position="34"/>
    </location>
</feature>
<feature type="transmembrane region" description="Helical" evidence="2">
    <location>
        <begin position="917"/>
        <end position="938"/>
    </location>
</feature>